<comment type="caution">
    <text evidence="1">The sequence shown here is derived from an EMBL/GenBank/DDBJ whole genome shotgun (WGS) entry which is preliminary data.</text>
</comment>
<organism evidence="1 2">
    <name type="scientific">Marinicrinis sediminis</name>
    <dbReference type="NCBI Taxonomy" id="1652465"/>
    <lineage>
        <taxon>Bacteria</taxon>
        <taxon>Bacillati</taxon>
        <taxon>Bacillota</taxon>
        <taxon>Bacilli</taxon>
        <taxon>Bacillales</taxon>
        <taxon>Paenibacillaceae</taxon>
    </lineage>
</organism>
<dbReference type="Proteomes" id="UP001597497">
    <property type="component" value="Unassembled WGS sequence"/>
</dbReference>
<name>A0ABW5RAQ0_9BACL</name>
<protein>
    <submittedName>
        <fullName evidence="1">Stage II sporulation protein R</fullName>
    </submittedName>
</protein>
<proteinExistence type="predicted"/>
<evidence type="ECO:0000313" key="1">
    <source>
        <dbReference type="EMBL" id="MFD2672083.1"/>
    </source>
</evidence>
<dbReference type="EMBL" id="JBHUMM010000023">
    <property type="protein sequence ID" value="MFD2672083.1"/>
    <property type="molecule type" value="Genomic_DNA"/>
</dbReference>
<evidence type="ECO:0000313" key="2">
    <source>
        <dbReference type="Proteomes" id="UP001597497"/>
    </source>
</evidence>
<dbReference type="InterPro" id="IPR014202">
    <property type="entry name" value="Spore_II_R"/>
</dbReference>
<gene>
    <name evidence="1" type="primary">spoIIR</name>
    <name evidence="1" type="ORF">ACFSUC_10750</name>
</gene>
<keyword evidence="2" id="KW-1185">Reference proteome</keyword>
<reference evidence="2" key="1">
    <citation type="journal article" date="2019" name="Int. J. Syst. Evol. Microbiol.">
        <title>The Global Catalogue of Microorganisms (GCM) 10K type strain sequencing project: providing services to taxonomists for standard genome sequencing and annotation.</title>
        <authorList>
            <consortium name="The Broad Institute Genomics Platform"/>
            <consortium name="The Broad Institute Genome Sequencing Center for Infectious Disease"/>
            <person name="Wu L."/>
            <person name="Ma J."/>
        </authorList>
    </citation>
    <scope>NUCLEOTIDE SEQUENCE [LARGE SCALE GENOMIC DNA]</scope>
    <source>
        <strain evidence="2">KCTC 33676</strain>
    </source>
</reference>
<dbReference type="Pfam" id="PF09551">
    <property type="entry name" value="Spore_II_R"/>
    <property type="match status" value="1"/>
</dbReference>
<dbReference type="NCBIfam" id="TIGR02837">
    <property type="entry name" value="spore_II_R"/>
    <property type="match status" value="1"/>
</dbReference>
<accession>A0ABW5RAQ0</accession>
<dbReference type="RefSeq" id="WP_379929583.1">
    <property type="nucleotide sequence ID" value="NZ_JBHUMM010000023.1"/>
</dbReference>
<sequence>MLKRGCTVPFLVLFICFFLLVSWEYDRANMALAESLIPDESIRLRILAHSDSVQDQWLKAKVRDEIVAAMEEWVQAPDGIHEARQAVQQQLPTLQKQVEALLTRYGIEQEVQMELGKVPFPTKMYGGQVYPAGDYEALRVTLGAGQGKNWWCVLFPPLCFVDGETGEAVAQADSAAEQAVPSSGGDGQDEGETEVKFFLLELLMMLLDWLKGLFGASVTS</sequence>